<dbReference type="EMBL" id="CAJNAQ010000006">
    <property type="protein sequence ID" value="CAE6504498.1"/>
    <property type="molecule type" value="Genomic_DNA"/>
</dbReference>
<dbReference type="Pfam" id="PF00483">
    <property type="entry name" value="NTP_transferase"/>
    <property type="match status" value="1"/>
</dbReference>
<dbReference type="InterPro" id="IPR029044">
    <property type="entry name" value="Nucleotide-diphossugar_trans"/>
</dbReference>
<dbReference type="InterPro" id="IPR050486">
    <property type="entry name" value="Mannose-1P_guanyltransferase"/>
</dbReference>
<comment type="caution">
    <text evidence="2">The sequence shown here is derived from an EMBL/GenBank/DDBJ whole genome shotgun (WGS) entry which is preliminary data.</text>
</comment>
<dbReference type="PANTHER" id="PTHR22572">
    <property type="entry name" value="SUGAR-1-PHOSPHATE GUANYL TRANSFERASE"/>
    <property type="match status" value="1"/>
</dbReference>
<evidence type="ECO:0000313" key="2">
    <source>
        <dbReference type="EMBL" id="CAE6504498.1"/>
    </source>
</evidence>
<dbReference type="InterPro" id="IPR005835">
    <property type="entry name" value="NTP_transferase_dom"/>
</dbReference>
<evidence type="ECO:0000313" key="3">
    <source>
        <dbReference type="Proteomes" id="UP000655759"/>
    </source>
</evidence>
<gene>
    <name evidence="2" type="ORF">NUZ5A_60017</name>
</gene>
<organism evidence="2 3">
    <name type="scientific">Candidatus Nitrosotenuis uzonensis</name>
    <dbReference type="NCBI Taxonomy" id="1407055"/>
    <lineage>
        <taxon>Archaea</taxon>
        <taxon>Nitrososphaerota</taxon>
        <taxon>Candidatus Nitrosotenuis</taxon>
    </lineage>
</organism>
<name>A0A812F323_9ARCH</name>
<accession>A0A812F323</accession>
<dbReference type="SUPFAM" id="SSF53448">
    <property type="entry name" value="Nucleotide-diphospho-sugar transferases"/>
    <property type="match status" value="1"/>
</dbReference>
<reference evidence="2" key="1">
    <citation type="submission" date="2021-02" db="EMBL/GenBank/DDBJ databases">
        <authorList>
            <person name="Han P."/>
        </authorList>
    </citation>
    <scope>NUCLEOTIDE SEQUENCE</scope>
    <source>
        <strain evidence="2">Candidatus Nitrosotenuis uzonensis 5A</strain>
    </source>
</reference>
<keyword evidence="2" id="KW-0808">Transferase</keyword>
<protein>
    <submittedName>
        <fullName evidence="2">Putative nucleotidyl transferase</fullName>
    </submittedName>
</protein>
<dbReference type="CDD" id="cd04181">
    <property type="entry name" value="NTP_transferase"/>
    <property type="match status" value="1"/>
</dbReference>
<proteinExistence type="predicted"/>
<dbReference type="Gene3D" id="3.90.550.10">
    <property type="entry name" value="Spore Coat Polysaccharide Biosynthesis Protein SpsA, Chain A"/>
    <property type="match status" value="1"/>
</dbReference>
<dbReference type="GO" id="GO:0016740">
    <property type="term" value="F:transferase activity"/>
    <property type="evidence" value="ECO:0007669"/>
    <property type="project" value="UniProtKB-KW"/>
</dbReference>
<evidence type="ECO:0000259" key="1">
    <source>
        <dbReference type="Pfam" id="PF00483"/>
    </source>
</evidence>
<dbReference type="Proteomes" id="UP000655759">
    <property type="component" value="Unassembled WGS sequence"/>
</dbReference>
<feature type="domain" description="Nucleotidyl transferase" evidence="1">
    <location>
        <begin position="5"/>
        <end position="229"/>
    </location>
</feature>
<dbReference type="AlphaFoldDB" id="A0A812F323"/>
<sequence>MSAVKAVILAGGLGTRLQPYTTFLPKPMLPLGEKPLLEHLISWIRRNKITDMVLCVSYLRKTIEDYFEDGGRFGVKIEYAVADRPLATAGQLKTAEPFINDTFVCVYGDSIFNFNLRQMINQHKSKNAFITMSLHKYKTNIKYGVIETAKNGRVTAWNEKPEITANINIGCYVMEPGVFSLIPQSRPFGMDDVIKKALARKKIVSSFIAKNGFIDIGDKASYKKAYEQFREKLGKI</sequence>